<feature type="chain" id="PRO_5022664221" evidence="2">
    <location>
        <begin position="28"/>
        <end position="248"/>
    </location>
</feature>
<dbReference type="AlphaFoldDB" id="A0A5C5YFM1"/>
<sequence precursor="true">MQLSIRHLPTTLLLLACTACHATTARADDAPKTIDEAYQRLATLFGKPQDPAKLTRFVIDEEIETQPDKDGPKVIVVNKGQEVLTNPTIDGESIVYSQNEILVRDVFNESNDGKRKLNRHLDRTYAMENRITRFSGLWIVQRRLVNHSLPRFSRMTISTGTVKWLDNGIELAMSGFDTFYAPDGTVQPKAYVSIDRYTTDGDKLVYESLFKSYKAAADPDGAQLLAPDLDKPSGKPISLKRVSEPRTK</sequence>
<dbReference type="RefSeq" id="WP_146390820.1">
    <property type="nucleotide sequence ID" value="NZ_SJPK01000003.1"/>
</dbReference>
<organism evidence="3 4">
    <name type="scientific">Allorhodopirellula solitaria</name>
    <dbReference type="NCBI Taxonomy" id="2527987"/>
    <lineage>
        <taxon>Bacteria</taxon>
        <taxon>Pseudomonadati</taxon>
        <taxon>Planctomycetota</taxon>
        <taxon>Planctomycetia</taxon>
        <taxon>Pirellulales</taxon>
        <taxon>Pirellulaceae</taxon>
        <taxon>Allorhodopirellula</taxon>
    </lineage>
</organism>
<gene>
    <name evidence="3" type="ORF">CA85_17490</name>
</gene>
<feature type="region of interest" description="Disordered" evidence="1">
    <location>
        <begin position="224"/>
        <end position="248"/>
    </location>
</feature>
<dbReference type="OrthoDB" id="9822273at2"/>
<comment type="caution">
    <text evidence="3">The sequence shown here is derived from an EMBL/GenBank/DDBJ whole genome shotgun (WGS) entry which is preliminary data.</text>
</comment>
<dbReference type="PROSITE" id="PS51257">
    <property type="entry name" value="PROKAR_LIPOPROTEIN"/>
    <property type="match status" value="1"/>
</dbReference>
<accession>A0A5C5YFM1</accession>
<dbReference type="Proteomes" id="UP000318053">
    <property type="component" value="Unassembled WGS sequence"/>
</dbReference>
<feature type="signal peptide" evidence="2">
    <location>
        <begin position="1"/>
        <end position="27"/>
    </location>
</feature>
<keyword evidence="4" id="KW-1185">Reference proteome</keyword>
<evidence type="ECO:0000256" key="1">
    <source>
        <dbReference type="SAM" id="MobiDB-lite"/>
    </source>
</evidence>
<evidence type="ECO:0000313" key="4">
    <source>
        <dbReference type="Proteomes" id="UP000318053"/>
    </source>
</evidence>
<evidence type="ECO:0000256" key="2">
    <source>
        <dbReference type="SAM" id="SignalP"/>
    </source>
</evidence>
<keyword evidence="2" id="KW-0732">Signal</keyword>
<protein>
    <submittedName>
        <fullName evidence="3">Uncharacterized protein</fullName>
    </submittedName>
</protein>
<name>A0A5C5YFM1_9BACT</name>
<evidence type="ECO:0000313" key="3">
    <source>
        <dbReference type="EMBL" id="TWT73281.1"/>
    </source>
</evidence>
<dbReference type="EMBL" id="SJPK01000003">
    <property type="protein sequence ID" value="TWT73281.1"/>
    <property type="molecule type" value="Genomic_DNA"/>
</dbReference>
<reference evidence="3 4" key="1">
    <citation type="submission" date="2019-02" db="EMBL/GenBank/DDBJ databases">
        <title>Deep-cultivation of Planctomycetes and their phenomic and genomic characterization uncovers novel biology.</title>
        <authorList>
            <person name="Wiegand S."/>
            <person name="Jogler M."/>
            <person name="Boedeker C."/>
            <person name="Pinto D."/>
            <person name="Vollmers J."/>
            <person name="Rivas-Marin E."/>
            <person name="Kohn T."/>
            <person name="Peeters S.H."/>
            <person name="Heuer A."/>
            <person name="Rast P."/>
            <person name="Oberbeckmann S."/>
            <person name="Bunk B."/>
            <person name="Jeske O."/>
            <person name="Meyerdierks A."/>
            <person name="Storesund J.E."/>
            <person name="Kallscheuer N."/>
            <person name="Luecker S."/>
            <person name="Lage O.M."/>
            <person name="Pohl T."/>
            <person name="Merkel B.J."/>
            <person name="Hornburger P."/>
            <person name="Mueller R.-W."/>
            <person name="Bruemmer F."/>
            <person name="Labrenz M."/>
            <person name="Spormann A.M."/>
            <person name="Op Den Camp H."/>
            <person name="Overmann J."/>
            <person name="Amann R."/>
            <person name="Jetten M.S.M."/>
            <person name="Mascher T."/>
            <person name="Medema M.H."/>
            <person name="Devos D.P."/>
            <person name="Kaster A.-K."/>
            <person name="Ovreas L."/>
            <person name="Rohde M."/>
            <person name="Galperin M.Y."/>
            <person name="Jogler C."/>
        </authorList>
    </citation>
    <scope>NUCLEOTIDE SEQUENCE [LARGE SCALE GENOMIC DNA]</scope>
    <source>
        <strain evidence="3 4">CA85</strain>
    </source>
</reference>
<proteinExistence type="predicted"/>